<dbReference type="EMBL" id="SJPX01000005">
    <property type="protein sequence ID" value="TWU48129.1"/>
    <property type="molecule type" value="Genomic_DNA"/>
</dbReference>
<dbReference type="PANTHER" id="PTHR10827">
    <property type="entry name" value="RETICULOCALBIN"/>
    <property type="match status" value="1"/>
</dbReference>
<evidence type="ECO:0000313" key="5">
    <source>
        <dbReference type="Proteomes" id="UP000317977"/>
    </source>
</evidence>
<proteinExistence type="predicted"/>
<feature type="domain" description="EF-hand" evidence="3">
    <location>
        <begin position="196"/>
        <end position="231"/>
    </location>
</feature>
<feature type="domain" description="EF-hand" evidence="3">
    <location>
        <begin position="435"/>
        <end position="457"/>
    </location>
</feature>
<dbReference type="RefSeq" id="WP_146536538.1">
    <property type="nucleotide sequence ID" value="NZ_SJPX01000005.1"/>
</dbReference>
<feature type="compositionally biased region" description="Gly residues" evidence="1">
    <location>
        <begin position="140"/>
        <end position="150"/>
    </location>
</feature>
<dbReference type="SMART" id="SM00054">
    <property type="entry name" value="EFh"/>
    <property type="match status" value="4"/>
</dbReference>
<dbReference type="InterPro" id="IPR002048">
    <property type="entry name" value="EF_hand_dom"/>
</dbReference>
<feature type="signal peptide" evidence="2">
    <location>
        <begin position="1"/>
        <end position="21"/>
    </location>
</feature>
<sequence length="458" mass="48192" precursor="true">MNTRSFAFMALTLLVTIPVVAQPPFGGGDRGGGRGDRGGDAGGGRGGAPGGDRGGFPSGGRGGPPGGEGDRASRGGGGFDPSSILERLDANGNGVLDPDEQQGPASFLIGRLQQSDPSIKPGSPIKISKLKEGFEKMRGGGDSNSRGGGDTSNRNAADEALMVELLVPGFGEESLAAPLLGFGPKAEMLSVPVTDADRAQAAESMRRYDRNGNGFIEKSELSSRMSGNPMDFDRNRDEKLTLDELAVRYARRREGEEEAKKNSKKDKKRSRDDDQAGEVVDVFSGRNSYRPTSGRKAPEGLPGYFTDKDANGDGQISMAEFTTEWNDDAVAEFFDSDFNRDGVITTDEALRAVEQGPVSKLLASMSGSSAGSSGSSSATGSSSGDGAAAAASGGNADPKYVKVVQRIVQRYDSNNDGTLTASEWEKMLMSPAAADANRDGRISVEEYALWMQSNQKKR</sequence>
<keyword evidence="2" id="KW-0732">Signal</keyword>
<dbReference type="AlphaFoldDB" id="A0A5C6ELH5"/>
<dbReference type="OrthoDB" id="287435at2"/>
<feature type="compositionally biased region" description="Basic and acidic residues" evidence="1">
    <location>
        <begin position="231"/>
        <end position="261"/>
    </location>
</feature>
<comment type="caution">
    <text evidence="4">The sequence shown here is derived from an EMBL/GenBank/DDBJ whole genome shotgun (WGS) entry which is preliminary data.</text>
</comment>
<feature type="region of interest" description="Disordered" evidence="1">
    <location>
        <begin position="363"/>
        <end position="395"/>
    </location>
</feature>
<reference evidence="4 5" key="1">
    <citation type="submission" date="2019-02" db="EMBL/GenBank/DDBJ databases">
        <title>Deep-cultivation of Planctomycetes and their phenomic and genomic characterization uncovers novel biology.</title>
        <authorList>
            <person name="Wiegand S."/>
            <person name="Jogler M."/>
            <person name="Boedeker C."/>
            <person name="Pinto D."/>
            <person name="Vollmers J."/>
            <person name="Rivas-Marin E."/>
            <person name="Kohn T."/>
            <person name="Peeters S.H."/>
            <person name="Heuer A."/>
            <person name="Rast P."/>
            <person name="Oberbeckmann S."/>
            <person name="Bunk B."/>
            <person name="Jeske O."/>
            <person name="Meyerdierks A."/>
            <person name="Storesund J.E."/>
            <person name="Kallscheuer N."/>
            <person name="Luecker S."/>
            <person name="Lage O.M."/>
            <person name="Pohl T."/>
            <person name="Merkel B.J."/>
            <person name="Hornburger P."/>
            <person name="Mueller R.-W."/>
            <person name="Bruemmer F."/>
            <person name="Labrenz M."/>
            <person name="Spormann A.M."/>
            <person name="Op Den Camp H."/>
            <person name="Overmann J."/>
            <person name="Amann R."/>
            <person name="Jetten M.S.M."/>
            <person name="Mascher T."/>
            <person name="Medema M.H."/>
            <person name="Devos D.P."/>
            <person name="Kaster A.-K."/>
            <person name="Ovreas L."/>
            <person name="Rohde M."/>
            <person name="Galperin M.Y."/>
            <person name="Jogler C."/>
        </authorList>
    </citation>
    <scope>NUCLEOTIDE SEQUENCE [LARGE SCALE GENOMIC DNA]</scope>
    <source>
        <strain evidence="4 5">Poly59</strain>
    </source>
</reference>
<feature type="compositionally biased region" description="Low complexity" evidence="1">
    <location>
        <begin position="363"/>
        <end position="394"/>
    </location>
</feature>
<organism evidence="4 5">
    <name type="scientific">Rubripirellula reticaptiva</name>
    <dbReference type="NCBI Taxonomy" id="2528013"/>
    <lineage>
        <taxon>Bacteria</taxon>
        <taxon>Pseudomonadati</taxon>
        <taxon>Planctomycetota</taxon>
        <taxon>Planctomycetia</taxon>
        <taxon>Pirellulales</taxon>
        <taxon>Pirellulaceae</taxon>
        <taxon>Rubripirellula</taxon>
    </lineage>
</organism>
<accession>A0A5C6ELH5</accession>
<dbReference type="PROSITE" id="PS00018">
    <property type="entry name" value="EF_HAND_1"/>
    <property type="match status" value="3"/>
</dbReference>
<dbReference type="InterPro" id="IPR011992">
    <property type="entry name" value="EF-hand-dom_pair"/>
</dbReference>
<feature type="region of interest" description="Disordered" evidence="1">
    <location>
        <begin position="21"/>
        <end position="156"/>
    </location>
</feature>
<dbReference type="Proteomes" id="UP000317977">
    <property type="component" value="Unassembled WGS sequence"/>
</dbReference>
<dbReference type="InterPro" id="IPR018247">
    <property type="entry name" value="EF_Hand_1_Ca_BS"/>
</dbReference>
<feature type="region of interest" description="Disordered" evidence="1">
    <location>
        <begin position="203"/>
        <end position="312"/>
    </location>
</feature>
<evidence type="ECO:0000259" key="3">
    <source>
        <dbReference type="PROSITE" id="PS50222"/>
    </source>
</evidence>
<dbReference type="SUPFAM" id="SSF47473">
    <property type="entry name" value="EF-hand"/>
    <property type="match status" value="2"/>
</dbReference>
<evidence type="ECO:0000256" key="2">
    <source>
        <dbReference type="SAM" id="SignalP"/>
    </source>
</evidence>
<feature type="compositionally biased region" description="Gly residues" evidence="1">
    <location>
        <begin position="40"/>
        <end position="67"/>
    </location>
</feature>
<dbReference type="Gene3D" id="1.10.238.10">
    <property type="entry name" value="EF-hand"/>
    <property type="match status" value="3"/>
</dbReference>
<feature type="domain" description="EF-hand" evidence="3">
    <location>
        <begin position="399"/>
        <end position="434"/>
    </location>
</feature>
<feature type="chain" id="PRO_5023096037" evidence="2">
    <location>
        <begin position="22"/>
        <end position="458"/>
    </location>
</feature>
<name>A0A5C6ELH5_9BACT</name>
<keyword evidence="5" id="KW-1185">Reference proteome</keyword>
<dbReference type="Pfam" id="PF13202">
    <property type="entry name" value="EF-hand_5"/>
    <property type="match status" value="4"/>
</dbReference>
<dbReference type="PANTHER" id="PTHR10827:SF85">
    <property type="entry name" value="CALCIUM-BINDING PROTEIN"/>
    <property type="match status" value="1"/>
</dbReference>
<dbReference type="PROSITE" id="PS50222">
    <property type="entry name" value="EF_HAND_2"/>
    <property type="match status" value="3"/>
</dbReference>
<evidence type="ECO:0000256" key="1">
    <source>
        <dbReference type="SAM" id="MobiDB-lite"/>
    </source>
</evidence>
<dbReference type="GO" id="GO:0005509">
    <property type="term" value="F:calcium ion binding"/>
    <property type="evidence" value="ECO:0007669"/>
    <property type="project" value="InterPro"/>
</dbReference>
<gene>
    <name evidence="4" type="ORF">Poly59_49740</name>
</gene>
<evidence type="ECO:0000313" key="4">
    <source>
        <dbReference type="EMBL" id="TWU48129.1"/>
    </source>
</evidence>
<protein>
    <submittedName>
        <fullName evidence="4">Transaldolase/EF-hand domain-containing protein</fullName>
    </submittedName>
</protein>
<feature type="compositionally biased region" description="Basic and acidic residues" evidence="1">
    <location>
        <begin position="129"/>
        <end position="139"/>
    </location>
</feature>